<evidence type="ECO:0000313" key="2">
    <source>
        <dbReference type="Proteomes" id="UP000305109"/>
    </source>
</evidence>
<evidence type="ECO:0000313" key="1">
    <source>
        <dbReference type="EMBL" id="TJZ75928.1"/>
    </source>
</evidence>
<proteinExistence type="predicted"/>
<dbReference type="RefSeq" id="WP_136911078.1">
    <property type="nucleotide sequence ID" value="NZ_SUMD01000009.1"/>
</dbReference>
<keyword evidence="2" id="KW-1185">Reference proteome</keyword>
<protein>
    <submittedName>
        <fullName evidence="1">Uncharacterized protein</fullName>
    </submittedName>
</protein>
<sequence>MAGNSRFRIARLRTLIEHPRTGDGERAAAQRMLDRILKKSVTDGSGDRTLGARHDRVGRHAGPSRIADAIRDDIAFARVVFATATVPGRPAVHDPIRDAPPGITYLVETPHDADVVITIDDVPRDWGWVSEDGIETVSPALRALADELAEIMNGYNRGGAEAERRFFGRVRVCGETLVWGSPGA</sequence>
<dbReference type="EMBL" id="SUMD01000009">
    <property type="protein sequence ID" value="TJZ75928.1"/>
    <property type="molecule type" value="Genomic_DNA"/>
</dbReference>
<reference evidence="1 2" key="1">
    <citation type="submission" date="2019-04" db="EMBL/GenBank/DDBJ databases">
        <title>Rhodococcus oryzae sp. nov., a novel actinomycete isolated from rhizosphere soil of rice (Oryza sativa L.).</title>
        <authorList>
            <person name="Li C."/>
        </authorList>
    </citation>
    <scope>NUCLEOTIDE SEQUENCE [LARGE SCALE GENOMIC DNA]</scope>
    <source>
        <strain evidence="1 2">NEAU-CX67</strain>
    </source>
</reference>
<organism evidence="1 2">
    <name type="scientific">Rhodococcus oryzae</name>
    <dbReference type="NCBI Taxonomy" id="2571143"/>
    <lineage>
        <taxon>Bacteria</taxon>
        <taxon>Bacillati</taxon>
        <taxon>Actinomycetota</taxon>
        <taxon>Actinomycetes</taxon>
        <taxon>Mycobacteriales</taxon>
        <taxon>Nocardiaceae</taxon>
        <taxon>Rhodococcus</taxon>
    </lineage>
</organism>
<dbReference type="Proteomes" id="UP000305109">
    <property type="component" value="Unassembled WGS sequence"/>
</dbReference>
<gene>
    <name evidence="1" type="ORF">FCG67_18040</name>
</gene>
<comment type="caution">
    <text evidence="1">The sequence shown here is derived from an EMBL/GenBank/DDBJ whole genome shotgun (WGS) entry which is preliminary data.</text>
</comment>
<name>A0ABY2RG71_9NOCA</name>
<accession>A0ABY2RG71</accession>